<name>A0ACC1PG96_9PEZI</name>
<dbReference type="EMBL" id="JAPDGR010000386">
    <property type="protein sequence ID" value="KAJ2990753.1"/>
    <property type="molecule type" value="Genomic_DNA"/>
</dbReference>
<reference evidence="1" key="1">
    <citation type="submission" date="2022-10" db="EMBL/GenBank/DDBJ databases">
        <title>Genome Sequence of Xylaria curta.</title>
        <authorList>
            <person name="Buettner E."/>
        </authorList>
    </citation>
    <scope>NUCLEOTIDE SEQUENCE</scope>
    <source>
        <strain evidence="1">Babe10</strain>
    </source>
</reference>
<comment type="caution">
    <text evidence="1">The sequence shown here is derived from an EMBL/GenBank/DDBJ whole genome shotgun (WGS) entry which is preliminary data.</text>
</comment>
<organism evidence="1 2">
    <name type="scientific">Xylaria curta</name>
    <dbReference type="NCBI Taxonomy" id="42375"/>
    <lineage>
        <taxon>Eukaryota</taxon>
        <taxon>Fungi</taxon>
        <taxon>Dikarya</taxon>
        <taxon>Ascomycota</taxon>
        <taxon>Pezizomycotina</taxon>
        <taxon>Sordariomycetes</taxon>
        <taxon>Xylariomycetidae</taxon>
        <taxon>Xylariales</taxon>
        <taxon>Xylariaceae</taxon>
        <taxon>Xylaria</taxon>
    </lineage>
</organism>
<proteinExistence type="predicted"/>
<evidence type="ECO:0000313" key="2">
    <source>
        <dbReference type="Proteomes" id="UP001143856"/>
    </source>
</evidence>
<gene>
    <name evidence="1" type="ORF">NUW58_g2797</name>
</gene>
<protein>
    <submittedName>
        <fullName evidence="1">Uncharacterized protein</fullName>
    </submittedName>
</protein>
<evidence type="ECO:0000313" key="1">
    <source>
        <dbReference type="EMBL" id="KAJ2990753.1"/>
    </source>
</evidence>
<dbReference type="Proteomes" id="UP001143856">
    <property type="component" value="Unassembled WGS sequence"/>
</dbReference>
<sequence>MTTESVEISRTTMLQPIDEREQLLLKLRGQTAHIPDLRPIFADWKGVNHRYISPWVEPLRKKVEEILYSLKITDAQRKQMEELDLGLFAALWWPEASLERLSILACFVLWLFIWDDEIDQPTGAYSDNFGAAQTFRDQTLQFVEDCMGLGAVSSHENYQGCPQNCYDQTFKMVGLALRASYNGSQKRRFYNEVARYMKASATEQQAQLHGKVPTIEEYWGFRPGANAVSAVTAIGEYSMGACLPQEVMDSDPMRAIWDETNTIVSVANDLLSLKKEMRLGCIGSIVPLTFTSTNNLDEAISLSVGVLAASKKRFDEAAKELLAGIPKTEELYQQVQEFIQVQRSNGVGNLIWSLETNRYGLSRVENKDGSHEFTL</sequence>
<keyword evidence="2" id="KW-1185">Reference proteome</keyword>
<accession>A0ACC1PG96</accession>